<sequence length="148" mass="17209">MAKARGFQELTRVAEELEASGPITRVLVRPDRDKEQQGRGIRHQSFPGPDMLVRNFPVMNSRGSHVRNFREPDNPVQGFQVQEYRHKDIRTRDCQVQNSRVQEEGLTGLRQDFQEFYPNRHRILFLIPTSSLAVVLTCLSELGYSIWE</sequence>
<evidence type="ECO:0000313" key="1">
    <source>
        <dbReference type="EMBL" id="KAG0421846.1"/>
    </source>
</evidence>
<evidence type="ECO:0000313" key="2">
    <source>
        <dbReference type="Proteomes" id="UP000805193"/>
    </source>
</evidence>
<organism evidence="1 2">
    <name type="scientific">Ixodes persulcatus</name>
    <name type="common">Taiga tick</name>
    <dbReference type="NCBI Taxonomy" id="34615"/>
    <lineage>
        <taxon>Eukaryota</taxon>
        <taxon>Metazoa</taxon>
        <taxon>Ecdysozoa</taxon>
        <taxon>Arthropoda</taxon>
        <taxon>Chelicerata</taxon>
        <taxon>Arachnida</taxon>
        <taxon>Acari</taxon>
        <taxon>Parasitiformes</taxon>
        <taxon>Ixodida</taxon>
        <taxon>Ixodoidea</taxon>
        <taxon>Ixodidae</taxon>
        <taxon>Ixodinae</taxon>
        <taxon>Ixodes</taxon>
    </lineage>
</organism>
<keyword evidence="2" id="KW-1185">Reference proteome</keyword>
<dbReference type="EMBL" id="JABSTQ010010314">
    <property type="protein sequence ID" value="KAG0421846.1"/>
    <property type="molecule type" value="Genomic_DNA"/>
</dbReference>
<gene>
    <name evidence="1" type="ORF">HPB47_002302</name>
</gene>
<name>A0AC60PLL8_IXOPE</name>
<reference evidence="1 2" key="1">
    <citation type="journal article" date="2020" name="Cell">
        <title>Large-Scale Comparative Analyses of Tick Genomes Elucidate Their Genetic Diversity and Vector Capacities.</title>
        <authorList>
            <consortium name="Tick Genome and Microbiome Consortium (TIGMIC)"/>
            <person name="Jia N."/>
            <person name="Wang J."/>
            <person name="Shi W."/>
            <person name="Du L."/>
            <person name="Sun Y."/>
            <person name="Zhan W."/>
            <person name="Jiang J.F."/>
            <person name="Wang Q."/>
            <person name="Zhang B."/>
            <person name="Ji P."/>
            <person name="Bell-Sakyi L."/>
            <person name="Cui X.M."/>
            <person name="Yuan T.T."/>
            <person name="Jiang B.G."/>
            <person name="Yang W.F."/>
            <person name="Lam T.T."/>
            <person name="Chang Q.C."/>
            <person name="Ding S.J."/>
            <person name="Wang X.J."/>
            <person name="Zhu J.G."/>
            <person name="Ruan X.D."/>
            <person name="Zhao L."/>
            <person name="Wei J.T."/>
            <person name="Ye R.Z."/>
            <person name="Que T.C."/>
            <person name="Du C.H."/>
            <person name="Zhou Y.H."/>
            <person name="Cheng J.X."/>
            <person name="Dai P.F."/>
            <person name="Guo W.B."/>
            <person name="Han X.H."/>
            <person name="Huang E.J."/>
            <person name="Li L.F."/>
            <person name="Wei W."/>
            <person name="Gao Y.C."/>
            <person name="Liu J.Z."/>
            <person name="Shao H.Z."/>
            <person name="Wang X."/>
            <person name="Wang C.C."/>
            <person name="Yang T.C."/>
            <person name="Huo Q.B."/>
            <person name="Li W."/>
            <person name="Chen H.Y."/>
            <person name="Chen S.E."/>
            <person name="Zhou L.G."/>
            <person name="Ni X.B."/>
            <person name="Tian J.H."/>
            <person name="Sheng Y."/>
            <person name="Liu T."/>
            <person name="Pan Y.S."/>
            <person name="Xia L.Y."/>
            <person name="Li J."/>
            <person name="Zhao F."/>
            <person name="Cao W.C."/>
        </authorList>
    </citation>
    <scope>NUCLEOTIDE SEQUENCE [LARGE SCALE GENOMIC DNA]</scope>
    <source>
        <strain evidence="1">Iper-2018</strain>
    </source>
</reference>
<dbReference type="Proteomes" id="UP000805193">
    <property type="component" value="Unassembled WGS sequence"/>
</dbReference>
<protein>
    <submittedName>
        <fullName evidence="1">Uncharacterized protein</fullName>
    </submittedName>
</protein>
<comment type="caution">
    <text evidence="1">The sequence shown here is derived from an EMBL/GenBank/DDBJ whole genome shotgun (WGS) entry which is preliminary data.</text>
</comment>
<accession>A0AC60PLL8</accession>
<proteinExistence type="predicted"/>